<name>A0A3E3ILM8_9FIRM</name>
<accession>A0A3E3ILM8</accession>
<organism evidence="1 2">
    <name type="scientific">Eisenbergiella massiliensis</name>
    <dbReference type="NCBI Taxonomy" id="1720294"/>
    <lineage>
        <taxon>Bacteria</taxon>
        <taxon>Bacillati</taxon>
        <taxon>Bacillota</taxon>
        <taxon>Clostridia</taxon>
        <taxon>Lachnospirales</taxon>
        <taxon>Lachnospiraceae</taxon>
        <taxon>Eisenbergiella</taxon>
    </lineage>
</organism>
<comment type="caution">
    <text evidence="1">The sequence shown here is derived from an EMBL/GenBank/DDBJ whole genome shotgun (WGS) entry which is preliminary data.</text>
</comment>
<protein>
    <submittedName>
        <fullName evidence="1">Uncharacterized protein</fullName>
    </submittedName>
</protein>
<reference evidence="1 2" key="1">
    <citation type="submission" date="2018-08" db="EMBL/GenBank/DDBJ databases">
        <title>A genome reference for cultivated species of the human gut microbiota.</title>
        <authorList>
            <person name="Zou Y."/>
            <person name="Xue W."/>
            <person name="Luo G."/>
        </authorList>
    </citation>
    <scope>NUCLEOTIDE SEQUENCE [LARGE SCALE GENOMIC DNA]</scope>
    <source>
        <strain evidence="1 2">AF26-4BH</strain>
    </source>
</reference>
<evidence type="ECO:0000313" key="2">
    <source>
        <dbReference type="Proteomes" id="UP000261166"/>
    </source>
</evidence>
<evidence type="ECO:0000313" key="1">
    <source>
        <dbReference type="EMBL" id="RGE67970.1"/>
    </source>
</evidence>
<dbReference type="AlphaFoldDB" id="A0A3E3ILM8"/>
<gene>
    <name evidence="1" type="ORF">DWY69_21495</name>
</gene>
<dbReference type="EMBL" id="QVLU01000022">
    <property type="protein sequence ID" value="RGE67970.1"/>
    <property type="molecule type" value="Genomic_DNA"/>
</dbReference>
<dbReference type="Proteomes" id="UP000261166">
    <property type="component" value="Unassembled WGS sequence"/>
</dbReference>
<proteinExistence type="predicted"/>
<sequence>MMKMLPPPSLAGRRQKRVLPSNASFLKRMKGLFLCGGRVTVKGHNGYIRNKFQEIRGNMD</sequence>